<proteinExistence type="predicted"/>
<reference evidence="1 2" key="1">
    <citation type="submission" date="2018-06" db="EMBL/GenBank/DDBJ databases">
        <authorList>
            <consortium name="Pathogen Informatics"/>
            <person name="Doyle S."/>
        </authorList>
    </citation>
    <scope>NUCLEOTIDE SEQUENCE [LARGE SCALE GENOMIC DNA]</scope>
    <source>
        <strain evidence="1 2">NCTC7878</strain>
    </source>
</reference>
<dbReference type="InterPro" id="IPR029058">
    <property type="entry name" value="AB_hydrolase_fold"/>
</dbReference>
<evidence type="ECO:0000313" key="2">
    <source>
        <dbReference type="Proteomes" id="UP000249913"/>
    </source>
</evidence>
<gene>
    <name evidence="1" type="ORF">NCTC7878_03594</name>
</gene>
<dbReference type="Gene3D" id="3.40.50.1820">
    <property type="entry name" value="alpha/beta hydrolase"/>
    <property type="match status" value="1"/>
</dbReference>
<dbReference type="SUPFAM" id="SSF53474">
    <property type="entry name" value="alpha/beta-Hydrolases"/>
    <property type="match status" value="1"/>
</dbReference>
<accession>A0A2X2K2E6</accession>
<dbReference type="Proteomes" id="UP000249913">
    <property type="component" value="Unassembled WGS sequence"/>
</dbReference>
<evidence type="ECO:0000313" key="1">
    <source>
        <dbReference type="EMBL" id="SQA00427.1"/>
    </source>
</evidence>
<sequence length="96" mass="10644">MDQNIAINLMLRSEAPFKKALLYAPLYPIEVRSTKKLSDVSVLLSMGKHDPIVPLAASEQVINLFKTRGAQVEEVWVNGHEITETGLTAGQQILEK</sequence>
<dbReference type="AlphaFoldDB" id="A0A2X2K2E6"/>
<organism evidence="1 2">
    <name type="scientific">Staphylococcus aureus</name>
    <dbReference type="NCBI Taxonomy" id="1280"/>
    <lineage>
        <taxon>Bacteria</taxon>
        <taxon>Bacillati</taxon>
        <taxon>Bacillota</taxon>
        <taxon>Bacilli</taxon>
        <taxon>Bacillales</taxon>
        <taxon>Staphylococcaceae</taxon>
        <taxon>Staphylococcus</taxon>
    </lineage>
</organism>
<dbReference type="EMBL" id="UAUX01000017">
    <property type="protein sequence ID" value="SQA00427.1"/>
    <property type="molecule type" value="Genomic_DNA"/>
</dbReference>
<name>A0A2X2K2E6_STAAU</name>
<protein>
    <submittedName>
        <fullName evidence="1">Phospholipase/Carboxylesterase</fullName>
    </submittedName>
</protein>